<reference evidence="1 2" key="2">
    <citation type="submission" date="2013-09" db="EMBL/GenBank/DDBJ databases">
        <title>Whole genome comparison of six Crocosphaera watsonii strains with differing phenotypes.</title>
        <authorList>
            <person name="Bench S.R."/>
            <person name="Heller P."/>
            <person name="Frank I."/>
            <person name="Arciniega M."/>
            <person name="Shilova I.N."/>
            <person name="Zehr J.P."/>
        </authorList>
    </citation>
    <scope>NUCLEOTIDE SEQUENCE [LARGE SCALE GENOMIC DNA]</scope>
    <source>
        <strain evidence="1 2">WH 0402</strain>
    </source>
</reference>
<comment type="caution">
    <text evidence="1">The sequence shown here is derived from an EMBL/GenBank/DDBJ whole genome shotgun (WGS) entry which is preliminary data.</text>
</comment>
<organism evidence="1 2">
    <name type="scientific">Crocosphaera watsonii WH 0402</name>
    <dbReference type="NCBI Taxonomy" id="1284629"/>
    <lineage>
        <taxon>Bacteria</taxon>
        <taxon>Bacillati</taxon>
        <taxon>Cyanobacteriota</taxon>
        <taxon>Cyanophyceae</taxon>
        <taxon>Oscillatoriophycideae</taxon>
        <taxon>Chroococcales</taxon>
        <taxon>Aphanothecaceae</taxon>
        <taxon>Crocosphaera</taxon>
    </lineage>
</organism>
<dbReference type="AlphaFoldDB" id="T2JKR1"/>
<proteinExistence type="predicted"/>
<evidence type="ECO:0000313" key="2">
    <source>
        <dbReference type="Proteomes" id="UP000018130"/>
    </source>
</evidence>
<dbReference type="Proteomes" id="UP000018130">
    <property type="component" value="Unassembled WGS sequence"/>
</dbReference>
<dbReference type="EMBL" id="CAQN01000245">
    <property type="protein sequence ID" value="CCQ65691.1"/>
    <property type="molecule type" value="Genomic_DNA"/>
</dbReference>
<evidence type="ECO:0000313" key="1">
    <source>
        <dbReference type="EMBL" id="CCQ65691.1"/>
    </source>
</evidence>
<accession>T2JKR1</accession>
<sequence>MDKTVATTEDRLQRFIQLVDERLNEEQKNKDRKKTKTLFKCIQKALIEL</sequence>
<gene>
    <name evidence="1" type="ORF">CWATWH0402_4828</name>
</gene>
<protein>
    <submittedName>
        <fullName evidence="1">RepA</fullName>
    </submittedName>
</protein>
<name>T2JKR1_CROWT</name>
<reference evidence="1 2" key="1">
    <citation type="submission" date="2013-01" db="EMBL/GenBank/DDBJ databases">
        <authorList>
            <person name="Bench S."/>
        </authorList>
    </citation>
    <scope>NUCLEOTIDE SEQUENCE [LARGE SCALE GENOMIC DNA]</scope>
    <source>
        <strain evidence="1 2">WH 0402</strain>
    </source>
</reference>